<dbReference type="Proteomes" id="UP000820977">
    <property type="component" value="Unassembled WGS sequence"/>
</dbReference>
<dbReference type="EMBL" id="JABKKJ010000001">
    <property type="protein sequence ID" value="NPE23958.1"/>
    <property type="molecule type" value="Genomic_DNA"/>
</dbReference>
<gene>
    <name evidence="2" type="ORF">HPS54_00240</name>
</gene>
<dbReference type="PROSITE" id="PS51257">
    <property type="entry name" value="PROKAR_LIPOPROTEIN"/>
    <property type="match status" value="1"/>
</dbReference>
<sequence length="154" mass="16562">MKKTFLLFGVAAIMAASCTTVTKTASTTNVPSSLLSSTVADLEVMPQRISYTMSPTKAVRRGGLANVKQAAENEALAKLGGNADLLVEPEYVVEKTNYVFFKKVKSITVSGRPAKFTNFHSLNDSVWVNPVFRGLYKDNTKKGTGGLLKGLLGK</sequence>
<keyword evidence="3" id="KW-1185">Reference proteome</keyword>
<accession>A0ABX2B0J5</accession>
<comment type="caution">
    <text evidence="2">The sequence shown here is derived from an EMBL/GenBank/DDBJ whole genome shotgun (WGS) entry which is preliminary data.</text>
</comment>
<protein>
    <submittedName>
        <fullName evidence="2">Uncharacterized protein</fullName>
    </submittedName>
</protein>
<organism evidence="2 3">
    <name type="scientific">Xylanibacter caecicola</name>
    <dbReference type="NCBI Taxonomy" id="2736294"/>
    <lineage>
        <taxon>Bacteria</taxon>
        <taxon>Pseudomonadati</taxon>
        <taxon>Bacteroidota</taxon>
        <taxon>Bacteroidia</taxon>
        <taxon>Bacteroidales</taxon>
        <taxon>Prevotellaceae</taxon>
        <taxon>Xylanibacter</taxon>
    </lineage>
</organism>
<keyword evidence="1" id="KW-0732">Signal</keyword>
<feature type="signal peptide" evidence="1">
    <location>
        <begin position="1"/>
        <end position="22"/>
    </location>
</feature>
<dbReference type="RefSeq" id="WP_172343491.1">
    <property type="nucleotide sequence ID" value="NZ_CASYYZ010000017.1"/>
</dbReference>
<reference evidence="2 3" key="1">
    <citation type="submission" date="2020-05" db="EMBL/GenBank/DDBJ databases">
        <title>Distinct polysaccharide utilization as determinants for interspecies competition between intestinal Prevotella spp.</title>
        <authorList>
            <person name="Galvez E.J.C."/>
            <person name="Iljazovic A."/>
            <person name="Strowig T."/>
        </authorList>
    </citation>
    <scope>NUCLEOTIDE SEQUENCE [LARGE SCALE GENOMIC DNA]</scope>
    <source>
        <strain evidence="2 3">PCHR</strain>
    </source>
</reference>
<evidence type="ECO:0000256" key="1">
    <source>
        <dbReference type="SAM" id="SignalP"/>
    </source>
</evidence>
<evidence type="ECO:0000313" key="3">
    <source>
        <dbReference type="Proteomes" id="UP000820977"/>
    </source>
</evidence>
<feature type="chain" id="PRO_5045657745" evidence="1">
    <location>
        <begin position="23"/>
        <end position="154"/>
    </location>
</feature>
<evidence type="ECO:0000313" key="2">
    <source>
        <dbReference type="EMBL" id="NPE23958.1"/>
    </source>
</evidence>
<name>A0ABX2B0J5_9BACT</name>
<proteinExistence type="predicted"/>